<protein>
    <recommendedName>
        <fullName evidence="3">DUF1330 domain-containing protein</fullName>
    </recommendedName>
</protein>
<name>A0AAW3XSU0_9ENTR</name>
<sequence length="94" mass="10385">MAYLQITLDISNENRAAAAGVYQKYKTPFLTTIEGATSKELLVRDEDVQVLQGFNTVAQAEAYLNSPLFTQDVVAGLKPFLNSAPDVRIFDVMQ</sequence>
<reference evidence="1" key="1">
    <citation type="submission" date="2020-08" db="EMBL/GenBank/DDBJ databases">
        <title>Distribution of Beta-Lactamase Producing Gram-Negative Bacterial Isolates in Isabela River of Santo Domingo, Dominican Republic.</title>
        <authorList>
            <person name="Calderon V."/>
            <person name="Del Rosario C."/>
            <person name="Duarte A."/>
            <person name="Bonnelly R."/>
            <person name="Barauna R."/>
            <person name="Ramos R.T."/>
            <person name="Perdomo O.P."/>
            <person name="Rodriguez De Francisco L.E."/>
            <person name="Franco De Los Santos E.F."/>
        </authorList>
    </citation>
    <scope>NUCLEOTIDE SEQUENCE</scope>
    <source>
        <strain evidence="1">INTEC_BI4_1.1</strain>
    </source>
</reference>
<dbReference type="EMBL" id="JACSEP010000153">
    <property type="protein sequence ID" value="MBC6326792.1"/>
    <property type="molecule type" value="Genomic_DNA"/>
</dbReference>
<dbReference type="RefSeq" id="WP_045268094.1">
    <property type="nucleotide sequence ID" value="NZ_AP022498.1"/>
</dbReference>
<evidence type="ECO:0000313" key="2">
    <source>
        <dbReference type="Proteomes" id="UP000613022"/>
    </source>
</evidence>
<dbReference type="Proteomes" id="UP000613022">
    <property type="component" value="Unassembled WGS sequence"/>
</dbReference>
<evidence type="ECO:0008006" key="3">
    <source>
        <dbReference type="Google" id="ProtNLM"/>
    </source>
</evidence>
<organism evidence="1 2">
    <name type="scientific">Enterobacter kobei</name>
    <dbReference type="NCBI Taxonomy" id="208224"/>
    <lineage>
        <taxon>Bacteria</taxon>
        <taxon>Pseudomonadati</taxon>
        <taxon>Pseudomonadota</taxon>
        <taxon>Gammaproteobacteria</taxon>
        <taxon>Enterobacterales</taxon>
        <taxon>Enterobacteriaceae</taxon>
        <taxon>Enterobacter</taxon>
        <taxon>Enterobacter cloacae complex</taxon>
    </lineage>
</organism>
<comment type="caution">
    <text evidence="1">The sequence shown here is derived from an EMBL/GenBank/DDBJ whole genome shotgun (WGS) entry which is preliminary data.</text>
</comment>
<proteinExistence type="predicted"/>
<evidence type="ECO:0000313" key="1">
    <source>
        <dbReference type="EMBL" id="MBC6326792.1"/>
    </source>
</evidence>
<dbReference type="AlphaFoldDB" id="A0AAW3XSU0"/>
<accession>A0AAW3XSU0</accession>
<gene>
    <name evidence="1" type="ORF">H9R40_27250</name>
</gene>